<reference evidence="4 5" key="1">
    <citation type="submission" date="2015-01" db="EMBL/GenBank/DDBJ databases">
        <title>The Genome Sequence of Exophiala sideris CBS121828.</title>
        <authorList>
            <consortium name="The Broad Institute Genomics Platform"/>
            <person name="Cuomo C."/>
            <person name="de Hoog S."/>
            <person name="Gorbushina A."/>
            <person name="Stielow B."/>
            <person name="Teixiera M."/>
            <person name="Abouelleil A."/>
            <person name="Chapman S.B."/>
            <person name="Priest M."/>
            <person name="Young S.K."/>
            <person name="Wortman J."/>
            <person name="Nusbaum C."/>
            <person name="Birren B."/>
        </authorList>
    </citation>
    <scope>NUCLEOTIDE SEQUENCE [LARGE SCALE GENOMIC DNA]</scope>
    <source>
        <strain evidence="4 5">CBS 121828</strain>
    </source>
</reference>
<evidence type="ECO:0000256" key="1">
    <source>
        <dbReference type="RuleBase" id="RU410713"/>
    </source>
</evidence>
<dbReference type="HOGENOM" id="CLU_047042_1_1_1"/>
<dbReference type="GO" id="GO:0097602">
    <property type="term" value="F:cullin family protein binding"/>
    <property type="evidence" value="ECO:0007669"/>
    <property type="project" value="TreeGrafter"/>
</dbReference>
<dbReference type="InterPro" id="IPR042460">
    <property type="entry name" value="DCN1-like_PONY"/>
</dbReference>
<dbReference type="GO" id="GO:0000151">
    <property type="term" value="C:ubiquitin ligase complex"/>
    <property type="evidence" value="ECO:0007669"/>
    <property type="project" value="TreeGrafter"/>
</dbReference>
<dbReference type="Gene3D" id="1.10.238.200">
    <property type="entry name" value="Cullin, PONY binding domain"/>
    <property type="match status" value="1"/>
</dbReference>
<name>A0A0D1XI06_9EURO</name>
<feature type="domain" description="DCUN1" evidence="3">
    <location>
        <begin position="225"/>
        <end position="435"/>
    </location>
</feature>
<sequence length="448" mass="50263">MTGTSNGRWIRKWHSPFLLHYFSARSTSRCLGARSGQLVGWSVDAWTSALSCLSPDARQGQRHIRQLSPHDPFYSLQHSLCRLYCLRTVECFLTGIALSPAKTNCLKLQMQLNLTRAGCSFSQPNFLNNSTYLSISTIILAFDHFVPILSLAMPPKKRKITNMTPSSPLAKKAKTSAISVSTGSTSDLSTTKPPARAKSGKSGKTRRSQPAGFYQSGSGNTSTPPTQQNLNKLFDQYRDKPKESPDRFGIEGAQKYLTDLNVELDEVAHLAICDLLQCPSIGEFEREPFISGWRSVSSGSKQYDSTATQAQYVDVLRKKVVSDPAYFKQVYRNAFKLAKPEGQRSVPMDSAIDFWNMFFRSGKGGIEWSTASTKWLDLWCTFYESHTKRPVNKDLWNMVGELVTKTRESGGESLEWWKEDGAWPMAIDDFVAYVKDKRKLDGDTMDTS</sequence>
<evidence type="ECO:0000256" key="2">
    <source>
        <dbReference type="SAM" id="MobiDB-lite"/>
    </source>
</evidence>
<evidence type="ECO:0000313" key="4">
    <source>
        <dbReference type="EMBL" id="KIV87826.1"/>
    </source>
</evidence>
<feature type="compositionally biased region" description="Polar residues" evidence="2">
    <location>
        <begin position="215"/>
        <end position="229"/>
    </location>
</feature>
<evidence type="ECO:0000259" key="3">
    <source>
        <dbReference type="PROSITE" id="PS51229"/>
    </source>
</evidence>
<feature type="compositionally biased region" description="Polar residues" evidence="2">
    <location>
        <begin position="176"/>
        <end position="192"/>
    </location>
</feature>
<dbReference type="Gene3D" id="1.10.238.10">
    <property type="entry name" value="EF-hand"/>
    <property type="match status" value="1"/>
</dbReference>
<dbReference type="Pfam" id="PF03556">
    <property type="entry name" value="Cullin_binding"/>
    <property type="match status" value="1"/>
</dbReference>
<dbReference type="GO" id="GO:0031624">
    <property type="term" value="F:ubiquitin conjugating enzyme binding"/>
    <property type="evidence" value="ECO:0007669"/>
    <property type="project" value="TreeGrafter"/>
</dbReference>
<dbReference type="EMBL" id="KN846951">
    <property type="protein sequence ID" value="KIV87826.1"/>
    <property type="molecule type" value="Genomic_DNA"/>
</dbReference>
<gene>
    <name evidence="4" type="ORF">PV11_03346</name>
</gene>
<feature type="region of interest" description="Disordered" evidence="2">
    <location>
        <begin position="158"/>
        <end position="229"/>
    </location>
</feature>
<proteinExistence type="predicted"/>
<evidence type="ECO:0000313" key="5">
    <source>
        <dbReference type="Proteomes" id="UP000053599"/>
    </source>
</evidence>
<comment type="function">
    <text evidence="1">Neddylation of cullins play an essential role in the regulation of SCF-type complexes activity.</text>
</comment>
<organism evidence="4 5">
    <name type="scientific">Exophiala sideris</name>
    <dbReference type="NCBI Taxonomy" id="1016849"/>
    <lineage>
        <taxon>Eukaryota</taxon>
        <taxon>Fungi</taxon>
        <taxon>Dikarya</taxon>
        <taxon>Ascomycota</taxon>
        <taxon>Pezizomycotina</taxon>
        <taxon>Eurotiomycetes</taxon>
        <taxon>Chaetothyriomycetidae</taxon>
        <taxon>Chaetothyriales</taxon>
        <taxon>Herpotrichiellaceae</taxon>
        <taxon>Exophiala</taxon>
    </lineage>
</organism>
<dbReference type="GO" id="GO:0045116">
    <property type="term" value="P:protein neddylation"/>
    <property type="evidence" value="ECO:0007669"/>
    <property type="project" value="TreeGrafter"/>
</dbReference>
<dbReference type="AlphaFoldDB" id="A0A0D1XI06"/>
<dbReference type="InterPro" id="IPR005176">
    <property type="entry name" value="PONY_dom"/>
</dbReference>
<dbReference type="Proteomes" id="UP000053599">
    <property type="component" value="Unassembled WGS sequence"/>
</dbReference>
<dbReference type="PROSITE" id="PS51229">
    <property type="entry name" value="DCUN1"/>
    <property type="match status" value="1"/>
</dbReference>
<protein>
    <recommendedName>
        <fullName evidence="1">Defective in cullin neddylation protein</fullName>
    </recommendedName>
</protein>
<dbReference type="InterPro" id="IPR014764">
    <property type="entry name" value="DCN-prot"/>
</dbReference>
<dbReference type="PANTHER" id="PTHR12281:SF31">
    <property type="entry name" value="DCN1-LIKE PROTEIN 3"/>
    <property type="match status" value="1"/>
</dbReference>
<feature type="compositionally biased region" description="Basic residues" evidence="2">
    <location>
        <begin position="198"/>
        <end position="207"/>
    </location>
</feature>
<dbReference type="GO" id="GO:0032182">
    <property type="term" value="F:ubiquitin-like protein binding"/>
    <property type="evidence" value="ECO:0007669"/>
    <property type="project" value="TreeGrafter"/>
</dbReference>
<dbReference type="PANTHER" id="PTHR12281">
    <property type="entry name" value="RP42 RELATED"/>
    <property type="match status" value="1"/>
</dbReference>
<accession>A0A0D1XI06</accession>
<dbReference type="OrthoDB" id="27198at2759"/>
<dbReference type="STRING" id="1016849.A0A0D1XI06"/>